<feature type="region of interest" description="Disordered" evidence="1">
    <location>
        <begin position="275"/>
        <end position="297"/>
    </location>
</feature>
<comment type="caution">
    <text evidence="3">The sequence shown here is derived from an EMBL/GenBank/DDBJ whole genome shotgun (WGS) entry which is preliminary data.</text>
</comment>
<evidence type="ECO:0000256" key="1">
    <source>
        <dbReference type="SAM" id="MobiDB-lite"/>
    </source>
</evidence>
<feature type="transmembrane region" description="Helical" evidence="2">
    <location>
        <begin position="149"/>
        <end position="167"/>
    </location>
</feature>
<sequence length="297" mass="29652">MLAEYILRGAKAGLVAGLLFGLLVALVANPLVAAADTHGHAEAGTSGEHAEAGHAEGEHAEEGHAEEGHAEGEHAEEGHAEGEHAEAGHAEEGHAEAGGHHESAVSATVTNVVSVGASVLWGLLLGTVVFGVAGYVLEPIVPGEGAVQSALLAVGGFVTVSGAPWLLLPPSLPGVERAIPTDTGMVLYAGMMVAGAVVCLLSAVCYDRLRDRYGRPAAAVAALVPFGLLAVPATLTPLGPATGSLSPALADGLLGTVVFGQLLLWTALAATHARLGGDDPSRPAAPSARTDATFTAD</sequence>
<dbReference type="InterPro" id="IPR012666">
    <property type="entry name" value="CbtA_put"/>
</dbReference>
<reference evidence="3" key="1">
    <citation type="submission" date="2019-12" db="EMBL/GenBank/DDBJ databases">
        <title>Whole-genome sequence of Halomicrobium mukohataei pws1.</title>
        <authorList>
            <person name="Verma D.K."/>
            <person name="Gopal K."/>
            <person name="Prasad E.S."/>
        </authorList>
    </citation>
    <scope>NUCLEOTIDE SEQUENCE</scope>
    <source>
        <strain evidence="3">Pws1</strain>
    </source>
</reference>
<name>A0A847UFB6_9EURY</name>
<dbReference type="EMBL" id="WOYG01000001">
    <property type="protein sequence ID" value="NLV10154.1"/>
    <property type="molecule type" value="Genomic_DNA"/>
</dbReference>
<keyword evidence="2" id="KW-0472">Membrane</keyword>
<organism evidence="3 4">
    <name type="scientific">Halomicrobium mukohataei</name>
    <dbReference type="NCBI Taxonomy" id="57705"/>
    <lineage>
        <taxon>Archaea</taxon>
        <taxon>Methanobacteriati</taxon>
        <taxon>Methanobacteriota</taxon>
        <taxon>Stenosarchaea group</taxon>
        <taxon>Halobacteria</taxon>
        <taxon>Halobacteriales</taxon>
        <taxon>Haloarculaceae</taxon>
        <taxon>Halomicrobium</taxon>
    </lineage>
</organism>
<feature type="transmembrane region" description="Helical" evidence="2">
    <location>
        <begin position="119"/>
        <end position="137"/>
    </location>
</feature>
<evidence type="ECO:0000256" key="2">
    <source>
        <dbReference type="SAM" id="Phobius"/>
    </source>
</evidence>
<feature type="transmembrane region" description="Helical" evidence="2">
    <location>
        <begin position="248"/>
        <end position="268"/>
    </location>
</feature>
<evidence type="ECO:0000313" key="3">
    <source>
        <dbReference type="EMBL" id="NLV10154.1"/>
    </source>
</evidence>
<evidence type="ECO:0000313" key="4">
    <source>
        <dbReference type="Proteomes" id="UP000608662"/>
    </source>
</evidence>
<accession>A0A847UFB6</accession>
<dbReference type="Pfam" id="PF09490">
    <property type="entry name" value="CbtA"/>
    <property type="match status" value="1"/>
</dbReference>
<dbReference type="RefSeq" id="WP_170093892.1">
    <property type="nucleotide sequence ID" value="NZ_WOYG01000001.1"/>
</dbReference>
<dbReference type="AlphaFoldDB" id="A0A847UFB6"/>
<keyword evidence="2" id="KW-0812">Transmembrane</keyword>
<feature type="region of interest" description="Disordered" evidence="1">
    <location>
        <begin position="41"/>
        <end position="103"/>
    </location>
</feature>
<dbReference type="OrthoDB" id="170869at2157"/>
<dbReference type="Proteomes" id="UP000608662">
    <property type="component" value="Unassembled WGS sequence"/>
</dbReference>
<feature type="compositionally biased region" description="Basic and acidic residues" evidence="1">
    <location>
        <begin position="48"/>
        <end position="103"/>
    </location>
</feature>
<protein>
    <recommendedName>
        <fullName evidence="5">CbtA family protein</fullName>
    </recommendedName>
</protein>
<gene>
    <name evidence="3" type="ORF">GOC74_09455</name>
</gene>
<evidence type="ECO:0008006" key="5">
    <source>
        <dbReference type="Google" id="ProtNLM"/>
    </source>
</evidence>
<keyword evidence="2" id="KW-1133">Transmembrane helix</keyword>
<feature type="transmembrane region" description="Helical" evidence="2">
    <location>
        <begin position="187"/>
        <end position="206"/>
    </location>
</feature>
<feature type="transmembrane region" description="Helical" evidence="2">
    <location>
        <begin position="218"/>
        <end position="236"/>
    </location>
</feature>
<proteinExistence type="predicted"/>